<reference evidence="1 2" key="1">
    <citation type="submission" date="2021-01" db="EMBL/GenBank/DDBJ databases">
        <title>Chromosome-level genome assembly of a human fungal pathogen reveals clustering of transcriptionally co-regulated genes.</title>
        <authorList>
            <person name="Voorhies M."/>
            <person name="Cohen S."/>
            <person name="Shea T.P."/>
            <person name="Petrus S."/>
            <person name="Munoz J.F."/>
            <person name="Poplawski S."/>
            <person name="Goldman W.E."/>
            <person name="Michael T."/>
            <person name="Cuomo C.A."/>
            <person name="Sil A."/>
            <person name="Beyhan S."/>
        </authorList>
    </citation>
    <scope>NUCLEOTIDE SEQUENCE [LARGE SCALE GENOMIC DNA]</scope>
    <source>
        <strain evidence="1 2">G184AR</strain>
    </source>
</reference>
<dbReference type="EMBL" id="JAEVHI010000001">
    <property type="protein sequence ID" value="KAG5304053.1"/>
    <property type="molecule type" value="Genomic_DNA"/>
</dbReference>
<evidence type="ECO:0000313" key="1">
    <source>
        <dbReference type="EMBL" id="KAG5304053.1"/>
    </source>
</evidence>
<name>A0A8H8D8Y9_AJECA</name>
<dbReference type="AlphaFoldDB" id="A0A8H8D8Y9"/>
<comment type="caution">
    <text evidence="1">The sequence shown here is derived from an EMBL/GenBank/DDBJ whole genome shotgun (WGS) entry which is preliminary data.</text>
</comment>
<gene>
    <name evidence="1" type="ORF">I7I52_02258</name>
</gene>
<evidence type="ECO:0000313" key="2">
    <source>
        <dbReference type="Proteomes" id="UP000670092"/>
    </source>
</evidence>
<dbReference type="Proteomes" id="UP000670092">
    <property type="component" value="Unassembled WGS sequence"/>
</dbReference>
<dbReference type="VEuPathDB" id="FungiDB:I7I52_02258"/>
<protein>
    <submittedName>
        <fullName evidence="1">Uncharacterized protein</fullName>
    </submittedName>
</protein>
<organism evidence="1 2">
    <name type="scientific">Ajellomyces capsulatus</name>
    <name type="common">Darling's disease fungus</name>
    <name type="synonym">Histoplasma capsulatum</name>
    <dbReference type="NCBI Taxonomy" id="5037"/>
    <lineage>
        <taxon>Eukaryota</taxon>
        <taxon>Fungi</taxon>
        <taxon>Dikarya</taxon>
        <taxon>Ascomycota</taxon>
        <taxon>Pezizomycotina</taxon>
        <taxon>Eurotiomycetes</taxon>
        <taxon>Eurotiomycetidae</taxon>
        <taxon>Onygenales</taxon>
        <taxon>Ajellomycetaceae</taxon>
        <taxon>Histoplasma</taxon>
    </lineage>
</organism>
<proteinExistence type="predicted"/>
<accession>A0A8H8D8Y9</accession>
<sequence length="62" mass="7243">MCSGLCRCLKQDKRNTMTCEVEFVGLSRQNWLMQAQVADFFAPYWLILPPQVGNWSDQILDF</sequence>